<keyword evidence="4" id="KW-1185">Reference proteome</keyword>
<dbReference type="PANTHER" id="PTHR48207:SF4">
    <property type="entry name" value="BLL6097 PROTEIN"/>
    <property type="match status" value="1"/>
</dbReference>
<gene>
    <name evidence="3" type="ORF">SM436_10785</name>
</gene>
<dbReference type="EMBL" id="JAXCEH010000005">
    <property type="protein sequence ID" value="MFA1554170.1"/>
    <property type="molecule type" value="Genomic_DNA"/>
</dbReference>
<dbReference type="InterPro" id="IPR003673">
    <property type="entry name" value="CoA-Trfase_fam_III"/>
</dbReference>
<keyword evidence="1 3" id="KW-0808">Transferase</keyword>
<dbReference type="RefSeq" id="WP_371940561.1">
    <property type="nucleotide sequence ID" value="NZ_JAXCEH010000005.1"/>
</dbReference>
<proteinExistence type="predicted"/>
<feature type="region of interest" description="Disordered" evidence="2">
    <location>
        <begin position="289"/>
        <end position="308"/>
    </location>
</feature>
<organism evidence="3 4">
    <name type="scientific">Actinomadura chokoriensis</name>
    <dbReference type="NCBI Taxonomy" id="454156"/>
    <lineage>
        <taxon>Bacteria</taxon>
        <taxon>Bacillati</taxon>
        <taxon>Actinomycetota</taxon>
        <taxon>Actinomycetes</taxon>
        <taxon>Streptosporangiales</taxon>
        <taxon>Thermomonosporaceae</taxon>
        <taxon>Actinomadura</taxon>
    </lineage>
</organism>
<dbReference type="Proteomes" id="UP001569904">
    <property type="component" value="Unassembled WGS sequence"/>
</dbReference>
<dbReference type="InterPro" id="IPR023606">
    <property type="entry name" value="CoA-Trfase_III_dom_1_sf"/>
</dbReference>
<evidence type="ECO:0000313" key="4">
    <source>
        <dbReference type="Proteomes" id="UP001569904"/>
    </source>
</evidence>
<evidence type="ECO:0000256" key="2">
    <source>
        <dbReference type="SAM" id="MobiDB-lite"/>
    </source>
</evidence>
<reference evidence="3 4" key="1">
    <citation type="submission" date="2023-11" db="EMBL/GenBank/DDBJ databases">
        <title>Actinomadura monticuli sp. nov., isolated from volcanic ash.</title>
        <authorList>
            <person name="Lee S.D."/>
            <person name="Yang H."/>
            <person name="Kim I.S."/>
        </authorList>
    </citation>
    <scope>NUCLEOTIDE SEQUENCE [LARGE SCALE GENOMIC DNA]</scope>
    <source>
        <strain evidence="3 4">DSM 45346</strain>
    </source>
</reference>
<dbReference type="InterPro" id="IPR050483">
    <property type="entry name" value="CoA-transferase_III_domain"/>
</dbReference>
<dbReference type="SUPFAM" id="SSF89796">
    <property type="entry name" value="CoA-transferase family III (CaiB/BaiF)"/>
    <property type="match status" value="2"/>
</dbReference>
<dbReference type="PANTHER" id="PTHR48207">
    <property type="entry name" value="SUCCINATE--HYDROXYMETHYLGLUTARATE COA-TRANSFERASE"/>
    <property type="match status" value="1"/>
</dbReference>
<sequence length="572" mass="59053">MRTATRTLADLTARPLDGTVVRALGDTLVVRVAAARLRALGCVVETGDVPPPPDAPTGWLGVVHATFVPGDRALPECRISWSGPVGVPMAGERDVQAACGIMHVHGRATGAPRALRVDFASVCAGVLAAQAIAAGMLAVLRGGTPVRAVTSVAQAAALALTQYVAAATSDPGAGRRPLAATERTPPFRSADGVRFEIETFAAENWLAFWTALGAARPAIVAGWPPFQQRFATATCALPPALEDAAGTLDHPFIRAAARAAGVSIVEVDEDATRPLPPPPASPWRLRAITPAGTDPASGPASHRASGHAPLGGVRVAEATNRVQGPLAGHLLGLLGAEIVRLEPPGGDPMRGVPPMAGDCSARFRALNRGKDAVEADLKTRAGRETALRLLASSDVFLQNWPPGRAGLFEMDAGDLAAVRPGLVYAHAGGWAEVHPTPQPMGTDYLVQAYTGVAALLAEHGRPPAPTLLTVVDVLGALISAEGTVAGLLARARAGAGVRVETALVDAARLLRAAHADRPIAETAPTAPVVTDLAAMAADPAYEALFETDGEAAYSRSPWTFAPQPTHPRREDI</sequence>
<dbReference type="Pfam" id="PF02515">
    <property type="entry name" value="CoA_transf_3"/>
    <property type="match status" value="2"/>
</dbReference>
<dbReference type="Gene3D" id="3.40.50.10540">
    <property type="entry name" value="Crotonobetainyl-coa:carnitine coa-transferase, domain 1"/>
    <property type="match status" value="2"/>
</dbReference>
<comment type="caution">
    <text evidence="3">The sequence shown here is derived from an EMBL/GenBank/DDBJ whole genome shotgun (WGS) entry which is preliminary data.</text>
</comment>
<evidence type="ECO:0000256" key="1">
    <source>
        <dbReference type="ARBA" id="ARBA00022679"/>
    </source>
</evidence>
<name>A0ABV4QU81_9ACTN</name>
<protein>
    <submittedName>
        <fullName evidence="3">CoA transferase</fullName>
    </submittedName>
</protein>
<accession>A0ABV4QU81</accession>
<evidence type="ECO:0000313" key="3">
    <source>
        <dbReference type="EMBL" id="MFA1554170.1"/>
    </source>
</evidence>
<dbReference type="GO" id="GO:0016740">
    <property type="term" value="F:transferase activity"/>
    <property type="evidence" value="ECO:0007669"/>
    <property type="project" value="UniProtKB-KW"/>
</dbReference>